<proteinExistence type="predicted"/>
<dbReference type="InterPro" id="IPR011009">
    <property type="entry name" value="Kinase-like_dom_sf"/>
</dbReference>
<name>A0AAP0PW59_9MAGN</name>
<sequence>MDNEKLEISSPRGVLDICVVSIESESDSSKVSTLILKLNPLFAKSSRNVMGSVDSSAMIPPYQSTNLCYLKSSWRNFTFAKLHAATKSENLLGKGDYGEVYKQVLRDEQLLATKRLSRGTTEDRTWDCTSLDISVVRWASFCTVLFKQG</sequence>
<dbReference type="InterPro" id="IPR046958">
    <property type="entry name" value="RBK1/2/STUNTED"/>
</dbReference>
<evidence type="ECO:0000313" key="1">
    <source>
        <dbReference type="EMBL" id="KAK9157300.1"/>
    </source>
</evidence>
<dbReference type="PANTHER" id="PTHR47987:SF13">
    <property type="entry name" value="RECEPTOR-LIKE CYTOSOLIC SERINE_THREONINE-PROTEIN KINASE RBK2"/>
    <property type="match status" value="1"/>
</dbReference>
<organism evidence="1 2">
    <name type="scientific">Stephania cephalantha</name>
    <dbReference type="NCBI Taxonomy" id="152367"/>
    <lineage>
        <taxon>Eukaryota</taxon>
        <taxon>Viridiplantae</taxon>
        <taxon>Streptophyta</taxon>
        <taxon>Embryophyta</taxon>
        <taxon>Tracheophyta</taxon>
        <taxon>Spermatophyta</taxon>
        <taxon>Magnoliopsida</taxon>
        <taxon>Ranunculales</taxon>
        <taxon>Menispermaceae</taxon>
        <taxon>Menispermoideae</taxon>
        <taxon>Cissampelideae</taxon>
        <taxon>Stephania</taxon>
    </lineage>
</organism>
<dbReference type="Gene3D" id="3.30.200.20">
    <property type="entry name" value="Phosphorylase Kinase, domain 1"/>
    <property type="match status" value="1"/>
</dbReference>
<gene>
    <name evidence="1" type="ORF">Scep_003874</name>
</gene>
<keyword evidence="2" id="KW-1185">Reference proteome</keyword>
<comment type="caution">
    <text evidence="1">The sequence shown here is derived from an EMBL/GenBank/DDBJ whole genome shotgun (WGS) entry which is preliminary data.</text>
</comment>
<dbReference type="AlphaFoldDB" id="A0AAP0PW59"/>
<protein>
    <submittedName>
        <fullName evidence="1">Uncharacterized protein</fullName>
    </submittedName>
</protein>
<dbReference type="SUPFAM" id="SSF56112">
    <property type="entry name" value="Protein kinase-like (PK-like)"/>
    <property type="match status" value="1"/>
</dbReference>
<evidence type="ECO:0000313" key="2">
    <source>
        <dbReference type="Proteomes" id="UP001419268"/>
    </source>
</evidence>
<dbReference type="Proteomes" id="UP001419268">
    <property type="component" value="Unassembled WGS sequence"/>
</dbReference>
<dbReference type="PANTHER" id="PTHR47987">
    <property type="entry name" value="OS08G0249100 PROTEIN"/>
    <property type="match status" value="1"/>
</dbReference>
<accession>A0AAP0PW59</accession>
<reference evidence="1 2" key="1">
    <citation type="submission" date="2024-01" db="EMBL/GenBank/DDBJ databases">
        <title>Genome assemblies of Stephania.</title>
        <authorList>
            <person name="Yang L."/>
        </authorList>
    </citation>
    <scope>NUCLEOTIDE SEQUENCE [LARGE SCALE GENOMIC DNA]</scope>
    <source>
        <strain evidence="1">JXDWG</strain>
        <tissue evidence="1">Leaf</tissue>
    </source>
</reference>
<dbReference type="EMBL" id="JBBNAG010000002">
    <property type="protein sequence ID" value="KAK9157300.1"/>
    <property type="molecule type" value="Genomic_DNA"/>
</dbReference>